<protein>
    <submittedName>
        <fullName evidence="2">Uncharacterized protein</fullName>
    </submittedName>
</protein>
<reference evidence="2 3" key="1">
    <citation type="submission" date="2019-04" db="EMBL/GenBank/DDBJ databases">
        <title>Chromosome genome assembly for Takifugu flavidus.</title>
        <authorList>
            <person name="Xiao S."/>
        </authorList>
    </citation>
    <scope>NUCLEOTIDE SEQUENCE [LARGE SCALE GENOMIC DNA]</scope>
    <source>
        <strain evidence="2">HTHZ2018</strain>
        <tissue evidence="2">Muscle</tissue>
    </source>
</reference>
<accession>A0A5C6MJ73</accession>
<keyword evidence="3" id="KW-1185">Reference proteome</keyword>
<dbReference type="AlphaFoldDB" id="A0A5C6MJ73"/>
<sequence length="174" mass="18375">DQEDTDEDDQEDTDEDDHEDIEAIVKEMLALRTQSSGVTCQAPPGGPPLGTGLLSPPPPSQAPTAELKPADCFPVSSAYFECCAQILLRAAASYDAAVMLPVFSRVTVLIKGRGDADATKTRTGVKDQGQGAGTKRDLVTGDVFSLTGGVAMIRPSVPKREEKRLLKTSLASEG</sequence>
<feature type="non-terminal residue" evidence="2">
    <location>
        <position position="1"/>
    </location>
</feature>
<proteinExistence type="predicted"/>
<name>A0A5C6MJ73_9TELE</name>
<organism evidence="2 3">
    <name type="scientific">Takifugu flavidus</name>
    <name type="common">sansaifugu</name>
    <dbReference type="NCBI Taxonomy" id="433684"/>
    <lineage>
        <taxon>Eukaryota</taxon>
        <taxon>Metazoa</taxon>
        <taxon>Chordata</taxon>
        <taxon>Craniata</taxon>
        <taxon>Vertebrata</taxon>
        <taxon>Euteleostomi</taxon>
        <taxon>Actinopterygii</taxon>
        <taxon>Neopterygii</taxon>
        <taxon>Teleostei</taxon>
        <taxon>Neoteleostei</taxon>
        <taxon>Acanthomorphata</taxon>
        <taxon>Eupercaria</taxon>
        <taxon>Tetraodontiformes</taxon>
        <taxon>Tetradontoidea</taxon>
        <taxon>Tetraodontidae</taxon>
        <taxon>Takifugu</taxon>
    </lineage>
</organism>
<feature type="region of interest" description="Disordered" evidence="1">
    <location>
        <begin position="34"/>
        <end position="65"/>
    </location>
</feature>
<dbReference type="EMBL" id="RHFK02000160">
    <property type="protein sequence ID" value="TWW54615.1"/>
    <property type="molecule type" value="Genomic_DNA"/>
</dbReference>
<evidence type="ECO:0000313" key="3">
    <source>
        <dbReference type="Proteomes" id="UP000324091"/>
    </source>
</evidence>
<evidence type="ECO:0000256" key="1">
    <source>
        <dbReference type="SAM" id="MobiDB-lite"/>
    </source>
</evidence>
<dbReference type="Proteomes" id="UP000324091">
    <property type="component" value="Unassembled WGS sequence"/>
</dbReference>
<comment type="caution">
    <text evidence="2">The sequence shown here is derived from an EMBL/GenBank/DDBJ whole genome shotgun (WGS) entry which is preliminary data.</text>
</comment>
<evidence type="ECO:0000313" key="2">
    <source>
        <dbReference type="EMBL" id="TWW54615.1"/>
    </source>
</evidence>
<gene>
    <name evidence="2" type="ORF">D4764_0068310</name>
</gene>